<dbReference type="SMART" id="SM00448">
    <property type="entry name" value="REC"/>
    <property type="match status" value="1"/>
</dbReference>
<name>X1PNQ0_9ZZZZ</name>
<dbReference type="SUPFAM" id="SSF52172">
    <property type="entry name" value="CheY-like"/>
    <property type="match status" value="1"/>
</dbReference>
<dbReference type="AlphaFoldDB" id="X1PNQ0"/>
<evidence type="ECO:0000256" key="1">
    <source>
        <dbReference type="ARBA" id="ARBA00022553"/>
    </source>
</evidence>
<dbReference type="PROSITE" id="PS50110">
    <property type="entry name" value="RESPONSE_REGULATORY"/>
    <property type="match status" value="1"/>
</dbReference>
<dbReference type="EMBL" id="BARV01026725">
    <property type="protein sequence ID" value="GAI44151.1"/>
    <property type="molecule type" value="Genomic_DNA"/>
</dbReference>
<feature type="non-terminal residue" evidence="3">
    <location>
        <position position="106"/>
    </location>
</feature>
<dbReference type="PANTHER" id="PTHR44591:SF3">
    <property type="entry name" value="RESPONSE REGULATORY DOMAIN-CONTAINING PROTEIN"/>
    <property type="match status" value="1"/>
</dbReference>
<sequence>MVKKKVLIVDDEEPIRQLVSNILAKDYTVLVAIDGEEALNMARRQKPDLILMDILMPKVDGFTACYTINQDPATRDIPVVMLTGIDYELNKKLSREIGAQGYITKP</sequence>
<gene>
    <name evidence="3" type="ORF">S06H3_43135</name>
</gene>
<evidence type="ECO:0000259" key="2">
    <source>
        <dbReference type="PROSITE" id="PS50110"/>
    </source>
</evidence>
<proteinExistence type="predicted"/>
<comment type="caution">
    <text evidence="3">The sequence shown here is derived from an EMBL/GenBank/DDBJ whole genome shotgun (WGS) entry which is preliminary data.</text>
</comment>
<accession>X1PNQ0</accession>
<dbReference type="Pfam" id="PF00072">
    <property type="entry name" value="Response_reg"/>
    <property type="match status" value="1"/>
</dbReference>
<keyword evidence="1" id="KW-0597">Phosphoprotein</keyword>
<dbReference type="Gene3D" id="3.40.50.2300">
    <property type="match status" value="1"/>
</dbReference>
<dbReference type="InterPro" id="IPR011006">
    <property type="entry name" value="CheY-like_superfamily"/>
</dbReference>
<evidence type="ECO:0000313" key="3">
    <source>
        <dbReference type="EMBL" id="GAI44151.1"/>
    </source>
</evidence>
<dbReference type="InterPro" id="IPR050595">
    <property type="entry name" value="Bact_response_regulator"/>
</dbReference>
<organism evidence="3">
    <name type="scientific">marine sediment metagenome</name>
    <dbReference type="NCBI Taxonomy" id="412755"/>
    <lineage>
        <taxon>unclassified sequences</taxon>
        <taxon>metagenomes</taxon>
        <taxon>ecological metagenomes</taxon>
    </lineage>
</organism>
<reference evidence="3" key="1">
    <citation type="journal article" date="2014" name="Front. Microbiol.">
        <title>High frequency of phylogenetically diverse reductive dehalogenase-homologous genes in deep subseafloor sedimentary metagenomes.</title>
        <authorList>
            <person name="Kawai M."/>
            <person name="Futagami T."/>
            <person name="Toyoda A."/>
            <person name="Takaki Y."/>
            <person name="Nishi S."/>
            <person name="Hori S."/>
            <person name="Arai W."/>
            <person name="Tsubouchi T."/>
            <person name="Morono Y."/>
            <person name="Uchiyama I."/>
            <person name="Ito T."/>
            <person name="Fujiyama A."/>
            <person name="Inagaki F."/>
            <person name="Takami H."/>
        </authorList>
    </citation>
    <scope>NUCLEOTIDE SEQUENCE</scope>
    <source>
        <strain evidence="3">Expedition CK06-06</strain>
    </source>
</reference>
<feature type="domain" description="Response regulatory" evidence="2">
    <location>
        <begin position="5"/>
        <end position="106"/>
    </location>
</feature>
<dbReference type="PANTHER" id="PTHR44591">
    <property type="entry name" value="STRESS RESPONSE REGULATOR PROTEIN 1"/>
    <property type="match status" value="1"/>
</dbReference>
<dbReference type="GO" id="GO:0000160">
    <property type="term" value="P:phosphorelay signal transduction system"/>
    <property type="evidence" value="ECO:0007669"/>
    <property type="project" value="InterPro"/>
</dbReference>
<protein>
    <recommendedName>
        <fullName evidence="2">Response regulatory domain-containing protein</fullName>
    </recommendedName>
</protein>
<dbReference type="InterPro" id="IPR001789">
    <property type="entry name" value="Sig_transdc_resp-reg_receiver"/>
</dbReference>